<evidence type="ECO:0000256" key="1">
    <source>
        <dbReference type="SAM" id="MobiDB-lite"/>
    </source>
</evidence>
<accession>A0ABS0J7N6</accession>
<gene>
    <name evidence="2" type="ORF">FVW20_16020</name>
</gene>
<keyword evidence="3" id="KW-1185">Reference proteome</keyword>
<name>A0ABS0J7N6_9BACT</name>
<evidence type="ECO:0000313" key="3">
    <source>
        <dbReference type="Proteomes" id="UP001194469"/>
    </source>
</evidence>
<reference evidence="2 3" key="1">
    <citation type="submission" date="2019-08" db="EMBL/GenBank/DDBJ databases">
        <authorList>
            <person name="Luo N."/>
        </authorList>
    </citation>
    <scope>NUCLEOTIDE SEQUENCE [LARGE SCALE GENOMIC DNA]</scope>
    <source>
        <strain evidence="2 3">NCIMB 9442</strain>
    </source>
</reference>
<feature type="compositionally biased region" description="Low complexity" evidence="1">
    <location>
        <begin position="239"/>
        <end position="254"/>
    </location>
</feature>
<evidence type="ECO:0008006" key="4">
    <source>
        <dbReference type="Google" id="ProtNLM"/>
    </source>
</evidence>
<dbReference type="RefSeq" id="WP_196610379.1">
    <property type="nucleotide sequence ID" value="NZ_VRYY01000592.1"/>
</dbReference>
<dbReference type="EMBL" id="VRYY01000592">
    <property type="protein sequence ID" value="MBG3878475.1"/>
    <property type="molecule type" value="Genomic_DNA"/>
</dbReference>
<sequence length="349" mass="37485">MNQAQTLAPISPHAPAPTNYMPVTDLVAQVGHIQQVMHAVMKDGEHFGKIPGCGDKPTLLKAGAEKLAMTFRLAPEYDIQEREMPGGHREYRVMVRLVSILTGVMVGAGVGLCSTMEGKYRYRAGDGEITSVPVPKSYWDTRRSDPTAAARILRETANKAGLPGSKFGTKKDAEGRWMISTHGERVEHDNPADYYNTVLKMAKKRALVDAVLTSTAASDIFTQDIEDMPEVIPGAGAATSSQQQKPQGTGKKTTAPQQGNPQPAHNPDHPPAPSAAQLAMLRNEGKKAGLDEVALVSLARHMTGDDSIQSIDQLTKPETTQMIDGIKSGALLNIPPDANQQMGDMPSGF</sequence>
<evidence type="ECO:0000313" key="2">
    <source>
        <dbReference type="EMBL" id="MBG3878475.1"/>
    </source>
</evidence>
<proteinExistence type="predicted"/>
<comment type="caution">
    <text evidence="2">The sequence shown here is derived from an EMBL/GenBank/DDBJ whole genome shotgun (WGS) entry which is preliminary data.</text>
</comment>
<feature type="region of interest" description="Disordered" evidence="1">
    <location>
        <begin position="236"/>
        <end position="274"/>
    </location>
</feature>
<dbReference type="Proteomes" id="UP001194469">
    <property type="component" value="Unassembled WGS sequence"/>
</dbReference>
<protein>
    <recommendedName>
        <fullName evidence="4">RecT-like ssDNA binding protein</fullName>
    </recommendedName>
</protein>
<organism evidence="2 3">
    <name type="scientific">Nitratidesulfovibrio oxamicus</name>
    <dbReference type="NCBI Taxonomy" id="32016"/>
    <lineage>
        <taxon>Bacteria</taxon>
        <taxon>Pseudomonadati</taxon>
        <taxon>Thermodesulfobacteriota</taxon>
        <taxon>Desulfovibrionia</taxon>
        <taxon>Desulfovibrionales</taxon>
        <taxon>Desulfovibrionaceae</taxon>
        <taxon>Nitratidesulfovibrio</taxon>
    </lineage>
</organism>